<evidence type="ECO:0000256" key="1">
    <source>
        <dbReference type="SAM" id="Phobius"/>
    </source>
</evidence>
<dbReference type="EMBL" id="MHRX01000015">
    <property type="protein sequence ID" value="OHA34177.1"/>
    <property type="molecule type" value="Genomic_DNA"/>
</dbReference>
<keyword evidence="1" id="KW-0812">Transmembrane</keyword>
<comment type="caution">
    <text evidence="2">The sequence shown here is derived from an EMBL/GenBank/DDBJ whole genome shotgun (WGS) entry which is preliminary data.</text>
</comment>
<feature type="transmembrane region" description="Helical" evidence="1">
    <location>
        <begin position="12"/>
        <end position="28"/>
    </location>
</feature>
<dbReference type="Proteomes" id="UP000176221">
    <property type="component" value="Unassembled WGS sequence"/>
</dbReference>
<organism evidence="2 3">
    <name type="scientific">Candidatus Taylorbacteria bacterium RIFCSPLOWO2_01_FULL_45_15b</name>
    <dbReference type="NCBI Taxonomy" id="1802319"/>
    <lineage>
        <taxon>Bacteria</taxon>
        <taxon>Candidatus Tayloriibacteriota</taxon>
    </lineage>
</organism>
<accession>A0A1G2NDJ8</accession>
<evidence type="ECO:0000313" key="2">
    <source>
        <dbReference type="EMBL" id="OHA34177.1"/>
    </source>
</evidence>
<dbReference type="STRING" id="1802319.A2928_04730"/>
<keyword evidence="1" id="KW-1133">Transmembrane helix</keyword>
<dbReference type="AlphaFoldDB" id="A0A1G2NDJ8"/>
<keyword evidence="1" id="KW-0472">Membrane</keyword>
<sequence>MTGFILNTPYTLTGLIVGILSIPTSIGFRKKPYAIVMKIRSFWWAFGYMKNARAMTVGHVVLLSPKIEDRDLEHELVHVQQYERAPLIHPILYYVELMRKGYRNNKYEDEAYRIAGNIYKGK</sequence>
<evidence type="ECO:0008006" key="4">
    <source>
        <dbReference type="Google" id="ProtNLM"/>
    </source>
</evidence>
<proteinExistence type="predicted"/>
<reference evidence="2 3" key="1">
    <citation type="journal article" date="2016" name="Nat. Commun.">
        <title>Thousands of microbial genomes shed light on interconnected biogeochemical processes in an aquifer system.</title>
        <authorList>
            <person name="Anantharaman K."/>
            <person name="Brown C.T."/>
            <person name="Hug L.A."/>
            <person name="Sharon I."/>
            <person name="Castelle C.J."/>
            <person name="Probst A.J."/>
            <person name="Thomas B.C."/>
            <person name="Singh A."/>
            <person name="Wilkins M.J."/>
            <person name="Karaoz U."/>
            <person name="Brodie E.L."/>
            <person name="Williams K.H."/>
            <person name="Hubbard S.S."/>
            <person name="Banfield J.F."/>
        </authorList>
    </citation>
    <scope>NUCLEOTIDE SEQUENCE [LARGE SCALE GENOMIC DNA]</scope>
</reference>
<protein>
    <recommendedName>
        <fullName evidence="4">DUF4157 domain-containing protein</fullName>
    </recommendedName>
</protein>
<gene>
    <name evidence="2" type="ORF">A2928_04730</name>
</gene>
<name>A0A1G2NDJ8_9BACT</name>
<evidence type="ECO:0000313" key="3">
    <source>
        <dbReference type="Proteomes" id="UP000176221"/>
    </source>
</evidence>